<organism evidence="5 6">
    <name type="scientific">Natronobacterium haloterrestre</name>
    <name type="common">Halobiforma haloterrestris</name>
    <dbReference type="NCBI Taxonomy" id="148448"/>
    <lineage>
        <taxon>Archaea</taxon>
        <taxon>Methanobacteriati</taxon>
        <taxon>Methanobacteriota</taxon>
        <taxon>Stenosarchaea group</taxon>
        <taxon>Halobacteria</taxon>
        <taxon>Halobacteriales</taxon>
        <taxon>Natrialbaceae</taxon>
        <taxon>Natronobacterium</taxon>
    </lineage>
</organism>
<name>A0A1I1J956_NATHA</name>
<dbReference type="RefSeq" id="WP_089789015.1">
    <property type="nucleotide sequence ID" value="NZ_FOKW01000008.1"/>
</dbReference>
<dbReference type="AlphaFoldDB" id="A0A1I1J956"/>
<feature type="repeat" description="Lumazine-binding" evidence="3">
    <location>
        <begin position="1"/>
        <end position="94"/>
    </location>
</feature>
<dbReference type="PIRSF" id="PIRSF000498">
    <property type="entry name" value="Riboflavin_syn_A"/>
    <property type="match status" value="1"/>
</dbReference>
<evidence type="ECO:0000313" key="6">
    <source>
        <dbReference type="Proteomes" id="UP000199161"/>
    </source>
</evidence>
<dbReference type="NCBIfam" id="TIGR00187">
    <property type="entry name" value="ribE"/>
    <property type="match status" value="1"/>
</dbReference>
<evidence type="ECO:0000313" key="5">
    <source>
        <dbReference type="EMBL" id="SFC44661.1"/>
    </source>
</evidence>
<dbReference type="EMBL" id="FOKW01000008">
    <property type="protein sequence ID" value="SFC44661.1"/>
    <property type="molecule type" value="Genomic_DNA"/>
</dbReference>
<dbReference type="InterPro" id="IPR026017">
    <property type="entry name" value="Lumazine-bd_dom"/>
</dbReference>
<keyword evidence="1" id="KW-0677">Repeat</keyword>
<feature type="domain" description="Lumazine-binding" evidence="4">
    <location>
        <begin position="1"/>
        <end position="94"/>
    </location>
</feature>
<evidence type="ECO:0000256" key="1">
    <source>
        <dbReference type="ARBA" id="ARBA00022737"/>
    </source>
</evidence>
<evidence type="ECO:0000256" key="3">
    <source>
        <dbReference type="PROSITE-ProRule" id="PRU00524"/>
    </source>
</evidence>
<dbReference type="SUPFAM" id="SSF63380">
    <property type="entry name" value="Riboflavin synthase domain-like"/>
    <property type="match status" value="2"/>
</dbReference>
<dbReference type="PROSITE" id="PS51177">
    <property type="entry name" value="LUMAZINE_BIND"/>
    <property type="match status" value="2"/>
</dbReference>
<dbReference type="Proteomes" id="UP000199161">
    <property type="component" value="Unassembled WGS sequence"/>
</dbReference>
<dbReference type="Gene3D" id="2.40.30.20">
    <property type="match status" value="2"/>
</dbReference>
<dbReference type="PANTHER" id="PTHR21098:SF0">
    <property type="entry name" value="RIBOFLAVIN SYNTHASE"/>
    <property type="match status" value="1"/>
</dbReference>
<dbReference type="CDD" id="cd00402">
    <property type="entry name" value="Riboflavin_synthase_like"/>
    <property type="match status" value="1"/>
</dbReference>
<dbReference type="GO" id="GO:0009231">
    <property type="term" value="P:riboflavin biosynthetic process"/>
    <property type="evidence" value="ECO:0007669"/>
    <property type="project" value="TreeGrafter"/>
</dbReference>
<evidence type="ECO:0000259" key="4">
    <source>
        <dbReference type="PROSITE" id="PS51177"/>
    </source>
</evidence>
<dbReference type="OrthoDB" id="10084at2157"/>
<dbReference type="Pfam" id="PF00677">
    <property type="entry name" value="Lum_binding"/>
    <property type="match status" value="2"/>
</dbReference>
<keyword evidence="6" id="KW-1185">Reference proteome</keyword>
<dbReference type="EC" id="2.5.1.9" evidence="2"/>
<feature type="domain" description="Lumazine-binding" evidence="4">
    <location>
        <begin position="95"/>
        <end position="191"/>
    </location>
</feature>
<dbReference type="InterPro" id="IPR023366">
    <property type="entry name" value="ATP_synth_asu-like_sf"/>
</dbReference>
<dbReference type="NCBIfam" id="NF006767">
    <property type="entry name" value="PRK09289.1"/>
    <property type="match status" value="1"/>
</dbReference>
<dbReference type="GO" id="GO:0004746">
    <property type="term" value="F:riboflavin synthase activity"/>
    <property type="evidence" value="ECO:0007669"/>
    <property type="project" value="UniProtKB-UniRule"/>
</dbReference>
<proteinExistence type="predicted"/>
<evidence type="ECO:0000256" key="2">
    <source>
        <dbReference type="NCBIfam" id="TIGR00187"/>
    </source>
</evidence>
<reference evidence="6" key="1">
    <citation type="submission" date="2016-10" db="EMBL/GenBank/DDBJ databases">
        <authorList>
            <person name="Varghese N."/>
            <person name="Submissions S."/>
        </authorList>
    </citation>
    <scope>NUCLEOTIDE SEQUENCE [LARGE SCALE GENOMIC DNA]</scope>
    <source>
        <strain evidence="6">DSM 13078</strain>
    </source>
</reference>
<dbReference type="PANTHER" id="PTHR21098">
    <property type="entry name" value="RIBOFLAVIN SYNTHASE ALPHA CHAIN"/>
    <property type="match status" value="1"/>
</dbReference>
<sequence length="194" mass="21047">MYTGVVESTGRIRDVSRYENGARVRIAADTTGIEPEDSVNVSGVCLTVESVDDDGFDSFLSSETVRRTYLADLTPPAAVNIERPLSTTGRFDGHVVKGTVDTVTDVVDVTRLGDDRRFTFSIPEGYRQYLVEKGAVALDGISLTVTDCSEETFSVAVVPTTDEVTALSEKTAGDPVHFEADILAKYVERQRTVA</sequence>
<protein>
    <recommendedName>
        <fullName evidence="2">Riboflavin synthase</fullName>
        <ecNumber evidence="2">2.5.1.9</ecNumber>
    </recommendedName>
</protein>
<dbReference type="InterPro" id="IPR001783">
    <property type="entry name" value="Lumazine-bd"/>
</dbReference>
<dbReference type="InterPro" id="IPR017938">
    <property type="entry name" value="Riboflavin_synthase-like_b-brl"/>
</dbReference>
<gene>
    <name evidence="5" type="ORF">SAMN05444422_108182</name>
</gene>
<feature type="repeat" description="Lumazine-binding" evidence="3">
    <location>
        <begin position="95"/>
        <end position="191"/>
    </location>
</feature>
<accession>A0A1I1J956</accession>